<dbReference type="EMBL" id="JBHUIV010000020">
    <property type="protein sequence ID" value="MFD2202986.1"/>
    <property type="molecule type" value="Genomic_DNA"/>
</dbReference>
<evidence type="ECO:0008006" key="3">
    <source>
        <dbReference type="Google" id="ProtNLM"/>
    </source>
</evidence>
<keyword evidence="2" id="KW-1185">Reference proteome</keyword>
<sequence>MNPIQLLGIIKNGNHLNKDDFNDLIKIHETFPFFQIPKVLLAKYEFTTTSGHSKELLPWASVTSPDRVWLKKMVETEAPFEQIANQIEVQMAATITPQKSEFSNNFKDELKDQLIPEPQKKNTNKDLTATLKKLGEDLALSKMKALEKLDRIEKKSTGPIAELDKIKPAQPEENPIGIISQPIETKSTIIEKADEGEKEKSNNKKRKVYKDELIESIRRKEKKEIVDKKKQEQIDIIKAFSKKEIKLATLKELEGQQRQDDLSEKSTQLNPDLVTEAYAKLLIKQGKNLKAKEIYKKLMVKFPDKNTYFADRLKELEENNP</sequence>
<proteinExistence type="predicted"/>
<dbReference type="RefSeq" id="WP_380804718.1">
    <property type="nucleotide sequence ID" value="NZ_JBHUIV010000020.1"/>
</dbReference>
<organism evidence="1 2">
    <name type="scientific">Shivajiella indica</name>
    <dbReference type="NCBI Taxonomy" id="872115"/>
    <lineage>
        <taxon>Bacteria</taxon>
        <taxon>Pseudomonadati</taxon>
        <taxon>Bacteroidota</taxon>
        <taxon>Cytophagia</taxon>
        <taxon>Cytophagales</taxon>
        <taxon>Cyclobacteriaceae</taxon>
        <taxon>Shivajiella</taxon>
    </lineage>
</organism>
<evidence type="ECO:0000313" key="2">
    <source>
        <dbReference type="Proteomes" id="UP001597414"/>
    </source>
</evidence>
<comment type="caution">
    <text evidence="1">The sequence shown here is derived from an EMBL/GenBank/DDBJ whole genome shotgun (WGS) entry which is preliminary data.</text>
</comment>
<dbReference type="Proteomes" id="UP001597414">
    <property type="component" value="Unassembled WGS sequence"/>
</dbReference>
<name>A0ABW5BCR4_9BACT</name>
<accession>A0ABW5BCR4</accession>
<protein>
    <recommendedName>
        <fullName evidence="3">Tetratricopeptide repeat protein</fullName>
    </recommendedName>
</protein>
<evidence type="ECO:0000313" key="1">
    <source>
        <dbReference type="EMBL" id="MFD2202986.1"/>
    </source>
</evidence>
<reference evidence="2" key="1">
    <citation type="journal article" date="2019" name="Int. J. Syst. Evol. Microbiol.">
        <title>The Global Catalogue of Microorganisms (GCM) 10K type strain sequencing project: providing services to taxonomists for standard genome sequencing and annotation.</title>
        <authorList>
            <consortium name="The Broad Institute Genomics Platform"/>
            <consortium name="The Broad Institute Genome Sequencing Center for Infectious Disease"/>
            <person name="Wu L."/>
            <person name="Ma J."/>
        </authorList>
    </citation>
    <scope>NUCLEOTIDE SEQUENCE [LARGE SCALE GENOMIC DNA]</scope>
    <source>
        <strain evidence="2">KCTC 19812</strain>
    </source>
</reference>
<gene>
    <name evidence="1" type="ORF">ACFSKV_15525</name>
</gene>